<protein>
    <submittedName>
        <fullName evidence="2">Uncharacterized protein</fullName>
    </submittedName>
</protein>
<reference evidence="2" key="1">
    <citation type="submission" date="2020-03" db="EMBL/GenBank/DDBJ databases">
        <title>The deep terrestrial virosphere.</title>
        <authorList>
            <person name="Holmfeldt K."/>
            <person name="Nilsson E."/>
            <person name="Simone D."/>
            <person name="Lopez-Fernandez M."/>
            <person name="Wu X."/>
            <person name="de Brujin I."/>
            <person name="Lundin D."/>
            <person name="Andersson A."/>
            <person name="Bertilsson S."/>
            <person name="Dopson M."/>
        </authorList>
    </citation>
    <scope>NUCLEOTIDE SEQUENCE</scope>
    <source>
        <strain evidence="1">MM415B01169</strain>
        <strain evidence="2">MM415B02313</strain>
    </source>
</reference>
<evidence type="ECO:0000313" key="2">
    <source>
        <dbReference type="EMBL" id="QJA84957.1"/>
    </source>
</evidence>
<sequence length="129" mass="15002">MTQRILISSRKLLGAVAKWGTEQSPYPRPDNLELVLDKLYELTKEDFDKGELGFVEFADDRELVKFVNLNLRKIPEYLAWNERKNGNQAPFNFTSRYDAGKKQDPDNDFIDLDALERNVAHELIKESII</sequence>
<accession>A0A6M3KS56</accession>
<dbReference type="EMBL" id="MT141399">
    <property type="protein sequence ID" value="QJA60169.1"/>
    <property type="molecule type" value="Genomic_DNA"/>
</dbReference>
<gene>
    <name evidence="1" type="ORF">MM415B01169_0002</name>
    <name evidence="2" type="ORF">MM415B02313_0016</name>
</gene>
<organism evidence="2">
    <name type="scientific">viral metagenome</name>
    <dbReference type="NCBI Taxonomy" id="1070528"/>
    <lineage>
        <taxon>unclassified sequences</taxon>
        <taxon>metagenomes</taxon>
        <taxon>organismal metagenomes</taxon>
    </lineage>
</organism>
<name>A0A6M3KS56_9ZZZZ</name>
<dbReference type="Pfam" id="PF25190">
    <property type="entry name" value="Tad5"/>
    <property type="match status" value="1"/>
</dbReference>
<dbReference type="EMBL" id="MT142543">
    <property type="protein sequence ID" value="QJA84957.1"/>
    <property type="molecule type" value="Genomic_DNA"/>
</dbReference>
<evidence type="ECO:0000313" key="1">
    <source>
        <dbReference type="EMBL" id="QJA60169.1"/>
    </source>
</evidence>
<dbReference type="AlphaFoldDB" id="A0A6M3KS56"/>
<proteinExistence type="predicted"/>